<evidence type="ECO:0000256" key="7">
    <source>
        <dbReference type="SAM" id="Phobius"/>
    </source>
</evidence>
<evidence type="ECO:0000256" key="3">
    <source>
        <dbReference type="ARBA" id="ARBA00022475"/>
    </source>
</evidence>
<feature type="transmembrane region" description="Helical" evidence="7">
    <location>
        <begin position="194"/>
        <end position="212"/>
    </location>
</feature>
<evidence type="ECO:0008006" key="12">
    <source>
        <dbReference type="Google" id="ProtNLM"/>
    </source>
</evidence>
<dbReference type="EMBL" id="PFAZ01000001">
    <property type="protein sequence ID" value="PIR89574.1"/>
    <property type="molecule type" value="Genomic_DNA"/>
</dbReference>
<feature type="transmembrane region" description="Helical" evidence="7">
    <location>
        <begin position="224"/>
        <end position="257"/>
    </location>
</feature>
<protein>
    <recommendedName>
        <fullName evidence="12">Prepilin peptidase</fullName>
    </recommendedName>
</protein>
<feature type="domain" description="Prepilin type IV endopeptidase peptidase" evidence="8">
    <location>
        <begin position="127"/>
        <end position="253"/>
    </location>
</feature>
<dbReference type="GO" id="GO:0005886">
    <property type="term" value="C:plasma membrane"/>
    <property type="evidence" value="ECO:0007669"/>
    <property type="project" value="UniProtKB-SubCell"/>
</dbReference>
<name>A0A2H0UT54_9BACT</name>
<organism evidence="10 11">
    <name type="scientific">Candidatus Harrisonbacteria bacterium CG10_big_fil_rev_8_21_14_0_10_40_38</name>
    <dbReference type="NCBI Taxonomy" id="1974583"/>
    <lineage>
        <taxon>Bacteria</taxon>
        <taxon>Candidatus Harrisoniibacteriota</taxon>
    </lineage>
</organism>
<sequence length="296" mass="32782">MTLLQFFLLLLGVSFGSFINVLALRYDPEKPIFSRRILGRSHCSSCGRVIRFFEMVPVLSFLLLRGKCRICKTKLSLQYPIVELSSGLSMMFLLNVVSDAFNFQFLAISGFWVLFLTWALYLLFGLAILTLIFIAAVDARTFIIPDQSNLLIMLIGIATSVCIYFLGSFGPFMGSFVSHYASLFGFHSSVAGNRIFAVFVGILFFGLIVVFTKGRGMGMGDVKLAGALGFLLGWPDLILALALAFITGSIWSILMMVQKEKKFSSKVPFGPFIVTGTLMIVFFGVDIINGYFALFP</sequence>
<evidence type="ECO:0000259" key="9">
    <source>
        <dbReference type="Pfam" id="PF06750"/>
    </source>
</evidence>
<evidence type="ECO:0000259" key="8">
    <source>
        <dbReference type="Pfam" id="PF01478"/>
    </source>
</evidence>
<feature type="transmembrane region" description="Helical" evidence="7">
    <location>
        <begin position="110"/>
        <end position="137"/>
    </location>
</feature>
<dbReference type="GO" id="GO:0006465">
    <property type="term" value="P:signal peptide processing"/>
    <property type="evidence" value="ECO:0007669"/>
    <property type="project" value="TreeGrafter"/>
</dbReference>
<evidence type="ECO:0000313" key="11">
    <source>
        <dbReference type="Proteomes" id="UP000231157"/>
    </source>
</evidence>
<dbReference type="Proteomes" id="UP000231157">
    <property type="component" value="Unassembled WGS sequence"/>
</dbReference>
<evidence type="ECO:0000256" key="6">
    <source>
        <dbReference type="ARBA" id="ARBA00023136"/>
    </source>
</evidence>
<dbReference type="Gene3D" id="1.20.120.1220">
    <property type="match status" value="1"/>
</dbReference>
<evidence type="ECO:0000313" key="10">
    <source>
        <dbReference type="EMBL" id="PIR89574.1"/>
    </source>
</evidence>
<dbReference type="Pfam" id="PF01478">
    <property type="entry name" value="Peptidase_A24"/>
    <property type="match status" value="1"/>
</dbReference>
<dbReference type="InterPro" id="IPR010627">
    <property type="entry name" value="Prepilin_pept_A24_N"/>
</dbReference>
<comment type="subcellular location">
    <subcellularLocation>
        <location evidence="1">Cell membrane</location>
        <topology evidence="1">Multi-pass membrane protein</topology>
    </subcellularLocation>
</comment>
<reference evidence="11" key="1">
    <citation type="submission" date="2017-09" db="EMBL/GenBank/DDBJ databases">
        <title>Depth-based differentiation of microbial function through sediment-hosted aquifers and enrichment of novel symbionts in the deep terrestrial subsurface.</title>
        <authorList>
            <person name="Probst A.J."/>
            <person name="Ladd B."/>
            <person name="Jarett J.K."/>
            <person name="Geller-Mcgrath D.E."/>
            <person name="Sieber C.M.K."/>
            <person name="Emerson J.B."/>
            <person name="Anantharaman K."/>
            <person name="Thomas B.C."/>
            <person name="Malmstrom R."/>
            <person name="Stieglmeier M."/>
            <person name="Klingl A."/>
            <person name="Woyke T."/>
            <person name="Ryan C.M."/>
            <person name="Banfield J.F."/>
        </authorList>
    </citation>
    <scope>NUCLEOTIDE SEQUENCE [LARGE SCALE GENOMIC DNA]</scope>
</reference>
<comment type="caution">
    <text evidence="10">The sequence shown here is derived from an EMBL/GenBank/DDBJ whole genome shotgun (WGS) entry which is preliminary data.</text>
</comment>
<keyword evidence="4 7" id="KW-0812">Transmembrane</keyword>
<feature type="transmembrane region" description="Helical" evidence="7">
    <location>
        <begin position="149"/>
        <end position="174"/>
    </location>
</feature>
<evidence type="ECO:0000256" key="4">
    <source>
        <dbReference type="ARBA" id="ARBA00022692"/>
    </source>
</evidence>
<keyword evidence="3" id="KW-1003">Cell membrane</keyword>
<feature type="transmembrane region" description="Helical" evidence="7">
    <location>
        <begin position="77"/>
        <end position="98"/>
    </location>
</feature>
<dbReference type="InterPro" id="IPR000045">
    <property type="entry name" value="Prepilin_IV_endopep_pep"/>
</dbReference>
<accession>A0A2H0UT54</accession>
<keyword evidence="6 7" id="KW-0472">Membrane</keyword>
<evidence type="ECO:0000256" key="1">
    <source>
        <dbReference type="ARBA" id="ARBA00004651"/>
    </source>
</evidence>
<evidence type="ECO:0000256" key="5">
    <source>
        <dbReference type="ARBA" id="ARBA00022989"/>
    </source>
</evidence>
<keyword evidence="5 7" id="KW-1133">Transmembrane helix</keyword>
<comment type="similarity">
    <text evidence="2">Belongs to the peptidase A24 family.</text>
</comment>
<dbReference type="GO" id="GO:0004190">
    <property type="term" value="F:aspartic-type endopeptidase activity"/>
    <property type="evidence" value="ECO:0007669"/>
    <property type="project" value="InterPro"/>
</dbReference>
<dbReference type="PANTHER" id="PTHR30487:SF0">
    <property type="entry name" value="PREPILIN LEADER PEPTIDASE_N-METHYLTRANSFERASE-RELATED"/>
    <property type="match status" value="1"/>
</dbReference>
<feature type="transmembrane region" description="Helical" evidence="7">
    <location>
        <begin position="269"/>
        <end position="294"/>
    </location>
</feature>
<dbReference type="Pfam" id="PF06750">
    <property type="entry name" value="A24_N_bact"/>
    <property type="match status" value="1"/>
</dbReference>
<dbReference type="AlphaFoldDB" id="A0A2H0UT54"/>
<dbReference type="InterPro" id="IPR050882">
    <property type="entry name" value="Prepilin_peptidase/N-MTase"/>
</dbReference>
<feature type="domain" description="Prepilin peptidase A24 N-terminal" evidence="9">
    <location>
        <begin position="10"/>
        <end position="93"/>
    </location>
</feature>
<gene>
    <name evidence="10" type="ORF">COU07_01610</name>
</gene>
<dbReference type="PANTHER" id="PTHR30487">
    <property type="entry name" value="TYPE 4 PREPILIN-LIKE PROTEINS LEADER PEPTIDE-PROCESSING ENZYME"/>
    <property type="match status" value="1"/>
</dbReference>
<proteinExistence type="inferred from homology"/>
<evidence type="ECO:0000256" key="2">
    <source>
        <dbReference type="ARBA" id="ARBA00005801"/>
    </source>
</evidence>